<dbReference type="Proteomes" id="UP001500457">
    <property type="component" value="Unassembled WGS sequence"/>
</dbReference>
<dbReference type="RefSeq" id="WP_274233522.1">
    <property type="nucleotide sequence ID" value="NZ_BAABHQ010000010.1"/>
</dbReference>
<proteinExistence type="predicted"/>
<name>A0ABP9ELW0_9PSEU</name>
<reference evidence="2" key="1">
    <citation type="journal article" date="2019" name="Int. J. Syst. Evol. Microbiol.">
        <title>The Global Catalogue of Microorganisms (GCM) 10K type strain sequencing project: providing services to taxonomists for standard genome sequencing and annotation.</title>
        <authorList>
            <consortium name="The Broad Institute Genomics Platform"/>
            <consortium name="The Broad Institute Genome Sequencing Center for Infectious Disease"/>
            <person name="Wu L."/>
            <person name="Ma J."/>
        </authorList>
    </citation>
    <scope>NUCLEOTIDE SEQUENCE [LARGE SCALE GENOMIC DNA]</scope>
    <source>
        <strain evidence="2">JCM 17983</strain>
    </source>
</reference>
<sequence length="232" mass="26288">MEVLKRRLEQESAAATKKDQANDLMVKYANPLARSAFDLQSRLYNIANGHSGGADPEYFRMNTLYLLAEFLGWLEIVRREIQFLDLEGEASARGLKRQLHELQRRLARTGTESTGDLMYLYWGQQRAIGEVMIVARPDAPARGAGPSSECIGYAKSVERQGEPNFSKWFDRIGGQIDQLRQARQPGKKIQLPHRLVYLQSDLVDLINLLDPNKIRLPGERGKLTSYGFHANS</sequence>
<evidence type="ECO:0000313" key="2">
    <source>
        <dbReference type="Proteomes" id="UP001500457"/>
    </source>
</evidence>
<evidence type="ECO:0000313" key="1">
    <source>
        <dbReference type="EMBL" id="GAA4882482.1"/>
    </source>
</evidence>
<gene>
    <name evidence="1" type="ORF">GCM10023203_37720</name>
</gene>
<protein>
    <submittedName>
        <fullName evidence="1">Uncharacterized protein</fullName>
    </submittedName>
</protein>
<dbReference type="EMBL" id="BAABHQ010000010">
    <property type="protein sequence ID" value="GAA4882482.1"/>
    <property type="molecule type" value="Genomic_DNA"/>
</dbReference>
<keyword evidence="2" id="KW-1185">Reference proteome</keyword>
<organism evidence="1 2">
    <name type="scientific">Actinomycetospora straminea</name>
    <dbReference type="NCBI Taxonomy" id="663607"/>
    <lineage>
        <taxon>Bacteria</taxon>
        <taxon>Bacillati</taxon>
        <taxon>Actinomycetota</taxon>
        <taxon>Actinomycetes</taxon>
        <taxon>Pseudonocardiales</taxon>
        <taxon>Pseudonocardiaceae</taxon>
        <taxon>Actinomycetospora</taxon>
    </lineage>
</organism>
<comment type="caution">
    <text evidence="1">The sequence shown here is derived from an EMBL/GenBank/DDBJ whole genome shotgun (WGS) entry which is preliminary data.</text>
</comment>
<accession>A0ABP9ELW0</accession>